<gene>
    <name evidence="3" type="ORF">CSSPTR1EN2_LOCUS15612</name>
</gene>
<keyword evidence="2" id="KW-1133">Transmembrane helix</keyword>
<keyword evidence="2" id="KW-0472">Membrane</keyword>
<evidence type="ECO:0000313" key="4">
    <source>
        <dbReference type="Proteomes" id="UP001497512"/>
    </source>
</evidence>
<dbReference type="Proteomes" id="UP001497512">
    <property type="component" value="Chromosome 3"/>
</dbReference>
<protein>
    <submittedName>
        <fullName evidence="3">Uncharacterized protein</fullName>
    </submittedName>
</protein>
<feature type="transmembrane region" description="Helical" evidence="2">
    <location>
        <begin position="6"/>
        <end position="26"/>
    </location>
</feature>
<accession>A0ABP0UI89</accession>
<keyword evidence="4" id="KW-1185">Reference proteome</keyword>
<feature type="compositionally biased region" description="Polar residues" evidence="1">
    <location>
        <begin position="55"/>
        <end position="66"/>
    </location>
</feature>
<evidence type="ECO:0000256" key="2">
    <source>
        <dbReference type="SAM" id="Phobius"/>
    </source>
</evidence>
<name>A0ABP0UI89_9BRYO</name>
<organism evidence="3 4">
    <name type="scientific">Sphagnum troendelagicum</name>
    <dbReference type="NCBI Taxonomy" id="128251"/>
    <lineage>
        <taxon>Eukaryota</taxon>
        <taxon>Viridiplantae</taxon>
        <taxon>Streptophyta</taxon>
        <taxon>Embryophyta</taxon>
        <taxon>Bryophyta</taxon>
        <taxon>Sphagnophytina</taxon>
        <taxon>Sphagnopsida</taxon>
        <taxon>Sphagnales</taxon>
        <taxon>Sphagnaceae</taxon>
        <taxon>Sphagnum</taxon>
    </lineage>
</organism>
<proteinExistence type="predicted"/>
<feature type="region of interest" description="Disordered" evidence="1">
    <location>
        <begin position="41"/>
        <end position="69"/>
    </location>
</feature>
<evidence type="ECO:0000313" key="3">
    <source>
        <dbReference type="EMBL" id="CAK9220749.1"/>
    </source>
</evidence>
<keyword evidence="2" id="KW-0812">Transmembrane</keyword>
<dbReference type="EMBL" id="OZ019895">
    <property type="protein sequence ID" value="CAK9220749.1"/>
    <property type="molecule type" value="Genomic_DNA"/>
</dbReference>
<reference evidence="3" key="1">
    <citation type="submission" date="2024-02" db="EMBL/GenBank/DDBJ databases">
        <authorList>
            <consortium name="ELIXIR-Norway"/>
            <consortium name="Elixir Norway"/>
        </authorList>
    </citation>
    <scope>NUCLEOTIDE SEQUENCE</scope>
</reference>
<evidence type="ECO:0000256" key="1">
    <source>
        <dbReference type="SAM" id="MobiDB-lite"/>
    </source>
</evidence>
<sequence length="116" mass="12986">MKFQITSLVLIVPIGGFFLAGMFCICRHKWYIFKMGRETKPESTDVETPMDVAGLTTTTQKTVSSNRNREQEINVDAEADNILRHDMDSEAPESILMPEVGHHPRRGGTKAVMCAC</sequence>